<dbReference type="Pfam" id="PF16770">
    <property type="entry name" value="RTT107_BRCT_5"/>
    <property type="match status" value="1"/>
</dbReference>
<gene>
    <name evidence="4" type="primary">CSON006828</name>
</gene>
<sequence>MSRKSKKGKTSDEDELKFYFVLPDMCKLDIERTSQTMRAAYISYCKHWDNNIDTGSIISESTALHFDVEKLTRNEIFVFPQFEGKDFDTKAFEHVKLSRALILGPRCLLDCLTNNIPIPISSTPVYTIAMRNIVISLSGGTSEERERLRQLIGYMGGMVYDELNMACTHLVSSTVMSKKYDIAAVRKLKVMHFAWVYEVWEKSCHKSCHADDDEFWDKRMPIFYCLNVSSTNLTAKARDEIRKLITSYGGTYEGAFSSERTHILILEKNGINSAKFNSAIKYKKECLTPQWVYDSIEQGYSLPFEKYRVSALRVSTPTKEFMQSSSSEFNPNSTQLSEISHAESLAGVTINETGSTSLATTITSIPNTRSSTTISSKTKSSDSKNSEPKYKTILDNIDMSFVKKRNGFLDGCKIYLSGFKSDAKDKLIKILNIGSAIRYDHLNTQVTHMIIGKYVAHDFMTLKKKKINPILLTLEWLIESLHRGEPTETEKYLYEQDSKETTDEPEQPSPASKKAIQSMNHSFKRPSAPPKFSLHTLSDKENELSIKNISKSRNIIQNPKPGSSKEHELNHELVNQYLSHHEATKLSTSGLKACEPDTEIHTEDLEKLNYFENKTVFVWSSAYEYEEEAVQAVMDCEAAQAKVVNECYKGVVDFIITPIIIDDTPIPVKGKHVVSEIFLEYAIRENKIPELKYYYRPIKYTDQYPKPLINITISFSIYTGDERQYIKNLASALGANEDDKFVKKSKPVLIIPEPSGKKYEAAKCWGLPAVTATWLLKCYETQSKVQMDPYLVENVFEMEEVDNEDTLKNSNINKTEGSSTLRNPAVIPSSTEDEIDLHNTSRKEKDEYDVNSSHAFSNFFDECEKFSQKLIDNRVTEDKDEFVVKHKRLQAIKKDTPDKRNFLESPRSSNTSNISANVNELDLDTPAKTLIKDILREETAKETPNTKKIKHCIQTPGYQTAKTPEIPKCIDTPDSTFSRLPNETPNTRLNNKRKLEAREIYHIPSKERRKNTSFTEHQRQFWKKALGDDYVEQTGDTQVSVVIPIESGSPSKESIKLSSDSFSGGTPTAMREYQKVVERYTPKSSTPIEKNIKTPAKPYDLATLIESPSHTNIRGCKIIAEFINSRKLNEKKKSEGKLAESGNSPQKRRLGYPTDVIEPVNVALINTESQEFDVIWKERPRKPKSNMKFMFTSITEEDKLRYMKIVEDLGAQNINITAGFNKACTHLVFERPNRGEKVMAAIAAGKCCLMPLYLEDSLKAGKFLSQEEYEWGNPNCKHKPTNLSEAERTLSEACYNWRIKITSQGWNGAFDRFRVILHVMKRDAFKRIIDAGNGTVLEVSPPYYNNQEALDATHCFIDSKSEPLTERDIKRLKEAGVRILQINFINAYLNDENVDIDKFSASFKTNSTNRSK</sequence>
<dbReference type="EMBL" id="UFQT01000257">
    <property type="protein sequence ID" value="SSX22453.1"/>
    <property type="molecule type" value="Genomic_DNA"/>
</dbReference>
<protein>
    <submittedName>
        <fullName evidence="4">CSON006828 protein</fullName>
    </submittedName>
</protein>
<dbReference type="FunFam" id="3.40.50.10190:FF:000018">
    <property type="entry name" value="DNA topoisomerase 2-binding protein 1"/>
    <property type="match status" value="1"/>
</dbReference>
<feature type="domain" description="BRCT" evidence="3">
    <location>
        <begin position="404"/>
        <end position="494"/>
    </location>
</feature>
<feature type="compositionally biased region" description="Polar residues" evidence="2">
    <location>
        <begin position="808"/>
        <end position="822"/>
    </location>
</feature>
<proteinExistence type="predicted"/>
<dbReference type="InterPro" id="IPR036420">
    <property type="entry name" value="BRCT_dom_sf"/>
</dbReference>
<dbReference type="CDD" id="cd17738">
    <property type="entry name" value="BRCT_TopBP1_rpt7"/>
    <property type="match status" value="1"/>
</dbReference>
<feature type="domain" description="BRCT" evidence="3">
    <location>
        <begin position="125"/>
        <end position="198"/>
    </location>
</feature>
<dbReference type="EMBL" id="UFQS01000257">
    <property type="protein sequence ID" value="SSX02076.1"/>
    <property type="molecule type" value="Genomic_DNA"/>
</dbReference>
<feature type="region of interest" description="Disordered" evidence="2">
    <location>
        <begin position="1131"/>
        <end position="1151"/>
    </location>
</feature>
<feature type="domain" description="BRCT" evidence="3">
    <location>
        <begin position="703"/>
        <end position="792"/>
    </location>
</feature>
<feature type="region of interest" description="Disordered" evidence="2">
    <location>
        <begin position="495"/>
        <end position="532"/>
    </location>
</feature>
<evidence type="ECO:0000313" key="5">
    <source>
        <dbReference type="EMBL" id="SSX22453.1"/>
    </source>
</evidence>
<dbReference type="SUPFAM" id="SSF52113">
    <property type="entry name" value="BRCT domain"/>
    <property type="match status" value="5"/>
</dbReference>
<evidence type="ECO:0000259" key="3">
    <source>
        <dbReference type="PROSITE" id="PS50172"/>
    </source>
</evidence>
<reference evidence="4" key="1">
    <citation type="submission" date="2018-04" db="EMBL/GenBank/DDBJ databases">
        <authorList>
            <person name="Go L.Y."/>
            <person name="Mitchell J.A."/>
        </authorList>
    </citation>
    <scope>NUCLEOTIDE SEQUENCE</scope>
    <source>
        <tissue evidence="4">Whole organism</tissue>
    </source>
</reference>
<dbReference type="SMART" id="SM00292">
    <property type="entry name" value="BRCT"/>
    <property type="match status" value="7"/>
</dbReference>
<feature type="region of interest" description="Disordered" evidence="2">
    <location>
        <begin position="808"/>
        <end position="844"/>
    </location>
</feature>
<dbReference type="GO" id="GO:0006270">
    <property type="term" value="P:DNA replication initiation"/>
    <property type="evidence" value="ECO:0007669"/>
    <property type="project" value="TreeGrafter"/>
</dbReference>
<evidence type="ECO:0000256" key="2">
    <source>
        <dbReference type="SAM" id="MobiDB-lite"/>
    </source>
</evidence>
<dbReference type="InterPro" id="IPR059215">
    <property type="entry name" value="BRCT2_TopBP1-like"/>
</dbReference>
<dbReference type="Gene3D" id="3.40.50.10190">
    <property type="entry name" value="BRCT domain"/>
    <property type="match status" value="8"/>
</dbReference>
<dbReference type="Pfam" id="PF00533">
    <property type="entry name" value="BRCT"/>
    <property type="match status" value="2"/>
</dbReference>
<accession>A0A336KB18</accession>
<name>A0A336KB18_CULSO</name>
<dbReference type="PROSITE" id="PS50172">
    <property type="entry name" value="BRCT"/>
    <property type="match status" value="4"/>
</dbReference>
<dbReference type="PANTHER" id="PTHR13561">
    <property type="entry name" value="DNA REPLICATION REGULATOR DPB11-RELATED"/>
    <property type="match status" value="1"/>
</dbReference>
<feature type="domain" description="BRCT" evidence="3">
    <location>
        <begin position="238"/>
        <end position="309"/>
    </location>
</feature>
<dbReference type="Pfam" id="PF12738">
    <property type="entry name" value="PTCB-BRCT"/>
    <property type="match status" value="2"/>
</dbReference>
<dbReference type="GO" id="GO:0033314">
    <property type="term" value="P:mitotic DNA replication checkpoint signaling"/>
    <property type="evidence" value="ECO:0007669"/>
    <property type="project" value="TreeGrafter"/>
</dbReference>
<evidence type="ECO:0000256" key="1">
    <source>
        <dbReference type="ARBA" id="ARBA00022737"/>
    </source>
</evidence>
<dbReference type="CDD" id="cd17731">
    <property type="entry name" value="BRCT_TopBP1_rpt2_like"/>
    <property type="match status" value="1"/>
</dbReference>
<keyword evidence="1" id="KW-0677">Repeat</keyword>
<dbReference type="VEuPathDB" id="VectorBase:CSON006828"/>
<dbReference type="PANTHER" id="PTHR13561:SF20">
    <property type="entry name" value="DNA TOPOISOMERASE 2-BINDING PROTEIN 1"/>
    <property type="match status" value="1"/>
</dbReference>
<dbReference type="InterPro" id="IPR049936">
    <property type="entry name" value="TopBP1_BRCT_8"/>
</dbReference>
<feature type="region of interest" description="Disordered" evidence="2">
    <location>
        <begin position="368"/>
        <end position="387"/>
    </location>
</feature>
<dbReference type="GO" id="GO:0007095">
    <property type="term" value="P:mitotic G2 DNA damage checkpoint signaling"/>
    <property type="evidence" value="ECO:0007669"/>
    <property type="project" value="TreeGrafter"/>
</dbReference>
<organism evidence="4">
    <name type="scientific">Culicoides sonorensis</name>
    <name type="common">Biting midge</name>
    <dbReference type="NCBI Taxonomy" id="179676"/>
    <lineage>
        <taxon>Eukaryota</taxon>
        <taxon>Metazoa</taxon>
        <taxon>Ecdysozoa</taxon>
        <taxon>Arthropoda</taxon>
        <taxon>Hexapoda</taxon>
        <taxon>Insecta</taxon>
        <taxon>Pterygota</taxon>
        <taxon>Neoptera</taxon>
        <taxon>Endopterygota</taxon>
        <taxon>Diptera</taxon>
        <taxon>Nematocera</taxon>
        <taxon>Chironomoidea</taxon>
        <taxon>Ceratopogonidae</taxon>
        <taxon>Ceratopogoninae</taxon>
        <taxon>Culicoides</taxon>
        <taxon>Monoculicoides</taxon>
    </lineage>
</organism>
<dbReference type="OMA" id="ACTHLLC"/>
<dbReference type="InterPro" id="IPR001357">
    <property type="entry name" value="BRCT_dom"/>
</dbReference>
<evidence type="ECO:0000313" key="4">
    <source>
        <dbReference type="EMBL" id="SSX02076.1"/>
    </source>
</evidence>
<dbReference type="CDD" id="cd17728">
    <property type="entry name" value="BRCT_TopBP1_rpt8"/>
    <property type="match status" value="1"/>
</dbReference>
<reference evidence="5" key="2">
    <citation type="submission" date="2018-07" db="EMBL/GenBank/DDBJ databases">
        <authorList>
            <person name="Quirk P.G."/>
            <person name="Krulwich T.A."/>
        </authorList>
    </citation>
    <scope>NUCLEOTIDE SEQUENCE</scope>
</reference>